<keyword evidence="2" id="KW-0677">Repeat</keyword>
<organism evidence="5 6">
    <name type="scientific">Pendulispora albinea</name>
    <dbReference type="NCBI Taxonomy" id="2741071"/>
    <lineage>
        <taxon>Bacteria</taxon>
        <taxon>Pseudomonadati</taxon>
        <taxon>Myxococcota</taxon>
        <taxon>Myxococcia</taxon>
        <taxon>Myxococcales</taxon>
        <taxon>Sorangiineae</taxon>
        <taxon>Pendulisporaceae</taxon>
        <taxon>Pendulispora</taxon>
    </lineage>
</organism>
<dbReference type="Gene3D" id="2.180.10.10">
    <property type="entry name" value="RHS repeat-associated core"/>
    <property type="match status" value="2"/>
</dbReference>
<evidence type="ECO:0000256" key="2">
    <source>
        <dbReference type="ARBA" id="ARBA00022737"/>
    </source>
</evidence>
<dbReference type="SUPFAM" id="SSF63829">
    <property type="entry name" value="Calcium-dependent phosphotriesterase"/>
    <property type="match status" value="1"/>
</dbReference>
<dbReference type="NCBIfam" id="TIGR01643">
    <property type="entry name" value="YD_repeat_2x"/>
    <property type="match status" value="3"/>
</dbReference>
<evidence type="ECO:0000313" key="6">
    <source>
        <dbReference type="Proteomes" id="UP001370348"/>
    </source>
</evidence>
<name>A0ABZ2MCV9_9BACT</name>
<dbReference type="PANTHER" id="PTHR11219:SF69">
    <property type="entry name" value="TENEURIN-A"/>
    <property type="match status" value="1"/>
</dbReference>
<keyword evidence="3" id="KW-1015">Disulfide bond</keyword>
<keyword evidence="1" id="KW-0245">EGF-like domain</keyword>
<evidence type="ECO:0000256" key="3">
    <source>
        <dbReference type="ARBA" id="ARBA00023157"/>
    </source>
</evidence>
<feature type="domain" description="Teneurin-like YD-shell" evidence="4">
    <location>
        <begin position="134"/>
        <end position="985"/>
    </location>
</feature>
<dbReference type="Proteomes" id="UP001370348">
    <property type="component" value="Chromosome"/>
</dbReference>
<dbReference type="InterPro" id="IPR006530">
    <property type="entry name" value="YD"/>
</dbReference>
<keyword evidence="6" id="KW-1185">Reference proteome</keyword>
<dbReference type="InterPro" id="IPR051216">
    <property type="entry name" value="Teneurin"/>
</dbReference>
<evidence type="ECO:0000256" key="1">
    <source>
        <dbReference type="ARBA" id="ARBA00022536"/>
    </source>
</evidence>
<dbReference type="RefSeq" id="WP_394829933.1">
    <property type="nucleotide sequence ID" value="NZ_CP089984.1"/>
</dbReference>
<dbReference type="InterPro" id="IPR056823">
    <property type="entry name" value="TEN-like_YD-shell"/>
</dbReference>
<dbReference type="Pfam" id="PF25023">
    <property type="entry name" value="TEN_YD-shell"/>
    <property type="match status" value="1"/>
</dbReference>
<dbReference type="NCBIfam" id="TIGR03696">
    <property type="entry name" value="Rhs_assc_core"/>
    <property type="match status" value="1"/>
</dbReference>
<accession>A0ABZ2MCV9</accession>
<evidence type="ECO:0000259" key="4">
    <source>
        <dbReference type="Pfam" id="PF25023"/>
    </source>
</evidence>
<evidence type="ECO:0000313" key="5">
    <source>
        <dbReference type="EMBL" id="WXB20340.1"/>
    </source>
</evidence>
<dbReference type="PANTHER" id="PTHR11219">
    <property type="entry name" value="TENEURIN AND N-ACETYLGLUCOSAMINE-1-PHOSPHODIESTER ALPHA-N-ACETYLGLUCOSAMINIDASE"/>
    <property type="match status" value="1"/>
</dbReference>
<dbReference type="EMBL" id="CP089984">
    <property type="protein sequence ID" value="WXB20340.1"/>
    <property type="molecule type" value="Genomic_DNA"/>
</dbReference>
<dbReference type="InterPro" id="IPR022385">
    <property type="entry name" value="Rhs_assc_core"/>
</dbReference>
<protein>
    <recommendedName>
        <fullName evidence="4">Teneurin-like YD-shell domain-containing protein</fullName>
    </recommendedName>
</protein>
<gene>
    <name evidence="5" type="ORF">LZC94_03105</name>
</gene>
<proteinExistence type="predicted"/>
<reference evidence="5 6" key="1">
    <citation type="submission" date="2021-12" db="EMBL/GenBank/DDBJ databases">
        <title>Discovery of the Pendulisporaceae a myxobacterial family with distinct sporulation behavior and unique specialized metabolism.</title>
        <authorList>
            <person name="Garcia R."/>
            <person name="Popoff A."/>
            <person name="Bader C.D."/>
            <person name="Loehr J."/>
            <person name="Walesch S."/>
            <person name="Walt C."/>
            <person name="Boldt J."/>
            <person name="Bunk B."/>
            <person name="Haeckl F.J.F.P.J."/>
            <person name="Gunesch A.P."/>
            <person name="Birkelbach J."/>
            <person name="Nuebel U."/>
            <person name="Pietschmann T."/>
            <person name="Bach T."/>
            <person name="Mueller R."/>
        </authorList>
    </citation>
    <scope>NUCLEOTIDE SEQUENCE [LARGE SCALE GENOMIC DNA]</scope>
    <source>
        <strain evidence="5 6">MSr11954</strain>
    </source>
</reference>
<sequence length="1154" mass="121111">MVLRQTNGHPIDHRVRARKCIELAVGAPVLEIVISRKTLNDSFRYAQALDAEGTLYISDGGRIRRVYHGRISTFAGGGDIPTMSAAIGQPARRVANTVPSALVLAPNGDLYVSEFADSVILRLHPVVPATANGEKLIVSGDGSEIYVFDTNGRHLRTLDALTKAVKLRFSYNGAGKLARVEDNHGNATAIGYDANGRATSVVGPFSHTTRLEYAPDGYLAKILDPLGREEKFSYGSGGLLTQRTDAGGGVHAMRYDPRGNLLQDANAENAAWTLSRESLSPVQTRVTTGLGRTRLHSASSAQDVGEARSVTHEDGTKTVWTTDVDRGTHVTSPDGTKLDTIVSADPRFGTLAPYVSREMVTLPSGLKRTLDASWSARFDTDGSLLGLDGTFSTADGASGATYDAATRTWTNTTPSGRTGSITLDAEGRIIRMESPGLAPLDLRYDARGRPLEATRGDRRVTYGYDASSGVLRNITDALGTVATFERDAALRVTASVQANGSRTIFGYNALDNVIALTPPGKSAHTMTYGKDGLEASYAAPGAALLSTSYDADRAFASLTHEDGSQTVLERDSAGRPATLRFPGGGTVVTGYDATTGKAVSFTGPGNASVRATYDGSLVTKMTAAGTAPGAITWTYDPLLRVKTEAISGGGSTLTFKYDSDGLRTGLGPVALTRDAVSGLLSTLSVGRLSETFTYTPHGELATYKATGAGASLDLAYTYNNRGLLVEKRENGVVWGYGYDAAHRLARVTKNGVEQASFSFDANGNRTDGGAQVDDQDRLTRRGDATYTYTPRGERATKSTPAGVTKYSYDGRGNLASVELPSGVRIDYQLDAFGRRIARSRNGVITHRWLYRSELQPAAEVDASGNVVTQYIYARGHNVPDAMIRAGVTYALVTDHLGSVRTVVNSGTNAAAVQALDYDAWGRVTSDSSAGFQPFGFAGGMYDPETGLVHLGAREYDPESGTWTRKEPLGFAADLNFYAYANGDPINWIDADGRIPVPVITGILGAAGAGIGNGLAQAARGGPFRWGEFGIAVGVGFVQGALLPFSGGGLGIPLLGAGANLLQAELVSAVYGDCYNALEVGAIGALGGLIGGGAANAVPAGIAKFAASPIGNIARAEANALNNSVINRLNLSVGSAVRSAAAGWYTNSSPPAVQP</sequence>